<dbReference type="SUPFAM" id="SSF46626">
    <property type="entry name" value="Cytochrome c"/>
    <property type="match status" value="1"/>
</dbReference>
<comment type="caution">
    <text evidence="8">The sequence shown here is derived from an EMBL/GenBank/DDBJ whole genome shotgun (WGS) entry which is preliminary data.</text>
</comment>
<name>A0ABT9BC60_9BACT</name>
<proteinExistence type="predicted"/>
<keyword evidence="1" id="KW-0813">Transport</keyword>
<reference evidence="8" key="1">
    <citation type="submission" date="2023-07" db="EMBL/GenBank/DDBJ databases">
        <authorList>
            <person name="Kim M.K."/>
        </authorList>
    </citation>
    <scope>NUCLEOTIDE SEQUENCE</scope>
    <source>
        <strain evidence="8">ASUV-10-1</strain>
    </source>
</reference>
<evidence type="ECO:0000256" key="4">
    <source>
        <dbReference type="ARBA" id="ARBA00022982"/>
    </source>
</evidence>
<evidence type="ECO:0000259" key="7">
    <source>
        <dbReference type="PROSITE" id="PS51007"/>
    </source>
</evidence>
<dbReference type="InterPro" id="IPR002324">
    <property type="entry name" value="Cyt_c_ID"/>
</dbReference>
<keyword evidence="2 6" id="KW-0349">Heme</keyword>
<keyword evidence="4" id="KW-0249">Electron transport</keyword>
<evidence type="ECO:0000256" key="5">
    <source>
        <dbReference type="ARBA" id="ARBA00023004"/>
    </source>
</evidence>
<dbReference type="InterPro" id="IPR009056">
    <property type="entry name" value="Cyt_c-like_dom"/>
</dbReference>
<dbReference type="Pfam" id="PF00034">
    <property type="entry name" value="Cytochrom_C"/>
    <property type="match status" value="1"/>
</dbReference>
<evidence type="ECO:0000256" key="2">
    <source>
        <dbReference type="ARBA" id="ARBA00022617"/>
    </source>
</evidence>
<evidence type="ECO:0000313" key="8">
    <source>
        <dbReference type="EMBL" id="MDO7875854.1"/>
    </source>
</evidence>
<accession>A0ABT9BC60</accession>
<keyword evidence="9" id="KW-1185">Reference proteome</keyword>
<keyword evidence="3 6" id="KW-0479">Metal-binding</keyword>
<gene>
    <name evidence="8" type="ORF">Q5H93_14015</name>
</gene>
<evidence type="ECO:0000256" key="3">
    <source>
        <dbReference type="ARBA" id="ARBA00022723"/>
    </source>
</evidence>
<dbReference type="RefSeq" id="WP_305007179.1">
    <property type="nucleotide sequence ID" value="NZ_JAUQSY010000008.1"/>
</dbReference>
<evidence type="ECO:0000256" key="6">
    <source>
        <dbReference type="PROSITE-ProRule" id="PRU00433"/>
    </source>
</evidence>
<feature type="domain" description="Cytochrome c" evidence="7">
    <location>
        <begin position="77"/>
        <end position="162"/>
    </location>
</feature>
<evidence type="ECO:0000256" key="1">
    <source>
        <dbReference type="ARBA" id="ARBA00022448"/>
    </source>
</evidence>
<protein>
    <submittedName>
        <fullName evidence="8">C-type cytochrome</fullName>
    </submittedName>
</protein>
<evidence type="ECO:0000313" key="9">
    <source>
        <dbReference type="Proteomes" id="UP001176429"/>
    </source>
</evidence>
<dbReference type="PRINTS" id="PR00606">
    <property type="entry name" value="CYTCHROMECID"/>
</dbReference>
<dbReference type="Proteomes" id="UP001176429">
    <property type="component" value="Unassembled WGS sequence"/>
</dbReference>
<dbReference type="PROSITE" id="PS51007">
    <property type="entry name" value="CYTC"/>
    <property type="match status" value="1"/>
</dbReference>
<dbReference type="Gene3D" id="1.10.760.10">
    <property type="entry name" value="Cytochrome c-like domain"/>
    <property type="match status" value="1"/>
</dbReference>
<dbReference type="InterPro" id="IPR036909">
    <property type="entry name" value="Cyt_c-like_dom_sf"/>
</dbReference>
<dbReference type="PROSITE" id="PS51257">
    <property type="entry name" value="PROKAR_LIPOPROTEIN"/>
    <property type="match status" value="1"/>
</dbReference>
<sequence length="162" mass="16572">MKTNFLSLLSLLALLTACDTGYKPDGPDVASAERAAASAPNALNQDSAANAKKAAVTHQEQVDTANTHIGTTPTGVPAGGQGAQLVAKSDCASCHRETDKLIGPGYKEIAGRYPNTPANVALLGSKIIGGGSGSWGSIPMTPHPSISESDAREMAKYILALK</sequence>
<dbReference type="EMBL" id="JAUQSY010000008">
    <property type="protein sequence ID" value="MDO7875854.1"/>
    <property type="molecule type" value="Genomic_DNA"/>
</dbReference>
<keyword evidence="5 6" id="KW-0408">Iron</keyword>
<organism evidence="8 9">
    <name type="scientific">Hymenobacter aranciens</name>
    <dbReference type="NCBI Taxonomy" id="3063996"/>
    <lineage>
        <taxon>Bacteria</taxon>
        <taxon>Pseudomonadati</taxon>
        <taxon>Bacteroidota</taxon>
        <taxon>Cytophagia</taxon>
        <taxon>Cytophagales</taxon>
        <taxon>Hymenobacteraceae</taxon>
        <taxon>Hymenobacter</taxon>
    </lineage>
</organism>